<dbReference type="EMBL" id="RSAS01000590">
    <property type="protein sequence ID" value="RRR69757.1"/>
    <property type="molecule type" value="Genomic_DNA"/>
</dbReference>
<feature type="compositionally biased region" description="Polar residues" evidence="1">
    <location>
        <begin position="8"/>
        <end position="20"/>
    </location>
</feature>
<comment type="caution">
    <text evidence="2">The sequence shown here is derived from an EMBL/GenBank/DDBJ whole genome shotgun (WGS) entry which is preliminary data.</text>
</comment>
<gene>
    <name evidence="2" type="ORF">EI684_14735</name>
</gene>
<dbReference type="Proteomes" id="UP000280307">
    <property type="component" value="Unassembled WGS sequence"/>
</dbReference>
<evidence type="ECO:0000313" key="3">
    <source>
        <dbReference type="Proteomes" id="UP000280307"/>
    </source>
</evidence>
<evidence type="ECO:0000313" key="2">
    <source>
        <dbReference type="EMBL" id="RRR69757.1"/>
    </source>
</evidence>
<accession>A0A426TW99</accession>
<evidence type="ECO:0000256" key="1">
    <source>
        <dbReference type="SAM" id="MobiDB-lite"/>
    </source>
</evidence>
<reference evidence="2 3" key="1">
    <citation type="submission" date="2018-12" db="EMBL/GenBank/DDBJ databases">
        <title>Genome Sequence of Candidatus Viridilinea halotolerans isolated from saline sulfide-rich spring.</title>
        <authorList>
            <person name="Grouzdev D.S."/>
            <person name="Burganskaya E.I."/>
            <person name="Krutkina M.S."/>
            <person name="Sukhacheva M.V."/>
            <person name="Gorlenko V.M."/>
        </authorList>
    </citation>
    <scope>NUCLEOTIDE SEQUENCE [LARGE SCALE GENOMIC DNA]</scope>
    <source>
        <strain evidence="2">Chok-6</strain>
    </source>
</reference>
<sequence length="128" mass="13642">MMRGKEQGGTTTLPSTVTASASAALPGRAEFGHDHFAYIDGQRMRVGATRTLRPLDGESGCAFRQRVDTLVHQLLACGTLEIDEEIRGGIVVQAIIRLHSPPEPAPIYDDHRLAGGRPAGARGRRGGS</sequence>
<feature type="region of interest" description="Disordered" evidence="1">
    <location>
        <begin position="1"/>
        <end position="20"/>
    </location>
</feature>
<organism evidence="2 3">
    <name type="scientific">Candidatus Viridilinea halotolerans</name>
    <dbReference type="NCBI Taxonomy" id="2491704"/>
    <lineage>
        <taxon>Bacteria</taxon>
        <taxon>Bacillati</taxon>
        <taxon>Chloroflexota</taxon>
        <taxon>Chloroflexia</taxon>
        <taxon>Chloroflexales</taxon>
        <taxon>Chloroflexineae</taxon>
        <taxon>Oscillochloridaceae</taxon>
        <taxon>Candidatus Viridilinea</taxon>
    </lineage>
</organism>
<feature type="region of interest" description="Disordered" evidence="1">
    <location>
        <begin position="103"/>
        <end position="128"/>
    </location>
</feature>
<dbReference type="AlphaFoldDB" id="A0A426TW99"/>
<name>A0A426TW99_9CHLR</name>
<proteinExistence type="predicted"/>
<protein>
    <submittedName>
        <fullName evidence="2">Uncharacterized protein</fullName>
    </submittedName>
</protein>